<dbReference type="OrthoDB" id="9801841at2"/>
<dbReference type="EMBL" id="QEOP01000001">
    <property type="protein sequence ID" value="PVZ96022.1"/>
    <property type="molecule type" value="Genomic_DNA"/>
</dbReference>
<dbReference type="Gene3D" id="3.60.40.10">
    <property type="entry name" value="PPM-type phosphatase domain"/>
    <property type="match status" value="1"/>
</dbReference>
<dbReference type="PROSITE" id="PS51746">
    <property type="entry name" value="PPM_2"/>
    <property type="match status" value="1"/>
</dbReference>
<evidence type="ECO:0000313" key="3">
    <source>
        <dbReference type="Proteomes" id="UP000244893"/>
    </source>
</evidence>
<dbReference type="RefSeq" id="WP_116755756.1">
    <property type="nucleotide sequence ID" value="NZ_JBHUEX010000001.1"/>
</dbReference>
<dbReference type="Proteomes" id="UP000244893">
    <property type="component" value="Unassembled WGS sequence"/>
</dbReference>
<evidence type="ECO:0000259" key="1">
    <source>
        <dbReference type="PROSITE" id="PS51746"/>
    </source>
</evidence>
<evidence type="ECO:0000313" key="2">
    <source>
        <dbReference type="EMBL" id="PVZ96022.1"/>
    </source>
</evidence>
<dbReference type="InterPro" id="IPR001932">
    <property type="entry name" value="PPM-type_phosphatase-like_dom"/>
</dbReference>
<dbReference type="AlphaFoldDB" id="A0A2V1HW29"/>
<reference evidence="2 3" key="1">
    <citation type="submission" date="2018-05" db="EMBL/GenBank/DDBJ databases">
        <title>Amnibacterium sp. M8JJ-5, whole genome shotgun sequence.</title>
        <authorList>
            <person name="Tuo L."/>
        </authorList>
    </citation>
    <scope>NUCLEOTIDE SEQUENCE [LARGE SCALE GENOMIC DNA]</scope>
    <source>
        <strain evidence="2 3">M8JJ-5</strain>
    </source>
</reference>
<dbReference type="GO" id="GO:0004722">
    <property type="term" value="F:protein serine/threonine phosphatase activity"/>
    <property type="evidence" value="ECO:0007669"/>
    <property type="project" value="InterPro"/>
</dbReference>
<sequence>MTEPVELGGFVADIAIAGASHVGAVRSRNEDSFLARHPFAVVADGMGGHSHGERASRCIIDALRAVDTDDLPRVEDVLGAIGAANAQLIAEADEGFISGSTVSGVCLVRPNPTDRPHWMVFNVGDSRVYRFDGRRLEQVSVDHSLVQELVALGQITPEAAAVHPDRNVITRAVGSDPLLDIDVWLLPADSPQTFLVCSDGLTKELGDDFIADLLASHETDAEGVVESLVSAALAVGGHDNITAVLFEYVPEFDGDETTATRQPVLEDTRPRA</sequence>
<proteinExistence type="predicted"/>
<dbReference type="Pfam" id="PF13672">
    <property type="entry name" value="PP2C_2"/>
    <property type="match status" value="1"/>
</dbReference>
<dbReference type="InterPro" id="IPR036457">
    <property type="entry name" value="PPM-type-like_dom_sf"/>
</dbReference>
<accession>A0A2V1HW29</accession>
<keyword evidence="3" id="KW-1185">Reference proteome</keyword>
<dbReference type="InterPro" id="IPR015655">
    <property type="entry name" value="PP2C"/>
</dbReference>
<dbReference type="SMART" id="SM00332">
    <property type="entry name" value="PP2Cc"/>
    <property type="match status" value="1"/>
</dbReference>
<dbReference type="SMART" id="SM00331">
    <property type="entry name" value="PP2C_SIG"/>
    <property type="match status" value="1"/>
</dbReference>
<name>A0A2V1HW29_9MICO</name>
<dbReference type="CDD" id="cd00143">
    <property type="entry name" value="PP2Cc"/>
    <property type="match status" value="1"/>
</dbReference>
<dbReference type="SUPFAM" id="SSF81606">
    <property type="entry name" value="PP2C-like"/>
    <property type="match status" value="1"/>
</dbReference>
<feature type="domain" description="PPM-type phosphatase" evidence="1">
    <location>
        <begin position="16"/>
        <end position="248"/>
    </location>
</feature>
<protein>
    <submittedName>
        <fullName evidence="2">Serine/threonine-protein phosphatase</fullName>
    </submittedName>
</protein>
<dbReference type="PANTHER" id="PTHR47992">
    <property type="entry name" value="PROTEIN PHOSPHATASE"/>
    <property type="match status" value="1"/>
</dbReference>
<gene>
    <name evidence="2" type="ORF">DDQ50_06150</name>
</gene>
<comment type="caution">
    <text evidence="2">The sequence shown here is derived from an EMBL/GenBank/DDBJ whole genome shotgun (WGS) entry which is preliminary data.</text>
</comment>
<organism evidence="2 3">
    <name type="scientific">Amnibacterium flavum</name>
    <dbReference type="NCBI Taxonomy" id="2173173"/>
    <lineage>
        <taxon>Bacteria</taxon>
        <taxon>Bacillati</taxon>
        <taxon>Actinomycetota</taxon>
        <taxon>Actinomycetes</taxon>
        <taxon>Micrococcales</taxon>
        <taxon>Microbacteriaceae</taxon>
        <taxon>Amnibacterium</taxon>
    </lineage>
</organism>